<dbReference type="InterPro" id="IPR000089">
    <property type="entry name" value="Biotin_lipoyl"/>
</dbReference>
<keyword evidence="9" id="KW-1185">Reference proteome</keyword>
<dbReference type="Gramene" id="CMN233CT">
    <property type="protein sequence ID" value="CMN233CT"/>
    <property type="gene ID" value="CMN233C"/>
</dbReference>
<gene>
    <name evidence="8" type="ORF">CYME_CMN233C</name>
</gene>
<dbReference type="RefSeq" id="XP_005537361.1">
    <property type="nucleotide sequence ID" value="XM_005537304.1"/>
</dbReference>
<dbReference type="STRING" id="280699.M1V5V4"/>
<dbReference type="CDD" id="cd06849">
    <property type="entry name" value="lipoyl_domain"/>
    <property type="match status" value="2"/>
</dbReference>
<proteinExistence type="inferred from homology"/>
<protein>
    <recommendedName>
        <fullName evidence="4">Dihydrolipoamide acetyltransferase component of pyruvate dehydrogenase complex</fullName>
        <ecNumber evidence="4">2.3.1.-</ecNumber>
    </recommendedName>
</protein>
<evidence type="ECO:0000256" key="1">
    <source>
        <dbReference type="ARBA" id="ARBA00007317"/>
    </source>
</evidence>
<dbReference type="HOGENOM" id="CLU_314132_0_0_1"/>
<keyword evidence="2 4" id="KW-0450">Lipoyl</keyword>
<dbReference type="PANTHER" id="PTHR23151:SF75">
    <property type="entry name" value="DIHYDROLIPOYLLYSINE-RESIDUE ACETYLTRANSFERASE COMPONENT 5 OF PYRUVATE DEHYDROGENASE COMPLEX, CHLOROPLASTIC"/>
    <property type="match status" value="1"/>
</dbReference>
<organism evidence="8 9">
    <name type="scientific">Cyanidioschyzon merolae (strain NIES-3377 / 10D)</name>
    <name type="common">Unicellular red alga</name>
    <dbReference type="NCBI Taxonomy" id="280699"/>
    <lineage>
        <taxon>Eukaryota</taxon>
        <taxon>Rhodophyta</taxon>
        <taxon>Bangiophyceae</taxon>
        <taxon>Cyanidiales</taxon>
        <taxon>Cyanidiaceae</taxon>
        <taxon>Cyanidioschyzon</taxon>
    </lineage>
</organism>
<dbReference type="Gene3D" id="3.30.559.10">
    <property type="entry name" value="Chloramphenicol acetyltransferase-like domain"/>
    <property type="match status" value="1"/>
</dbReference>
<feature type="region of interest" description="Disordered" evidence="5">
    <location>
        <begin position="179"/>
        <end position="202"/>
    </location>
</feature>
<accession>M1V5V4</accession>
<feature type="region of interest" description="Disordered" evidence="5">
    <location>
        <begin position="327"/>
        <end position="387"/>
    </location>
</feature>
<dbReference type="Proteomes" id="UP000007014">
    <property type="component" value="Chromosome 14"/>
</dbReference>
<evidence type="ECO:0000259" key="7">
    <source>
        <dbReference type="PROSITE" id="PS51826"/>
    </source>
</evidence>
<dbReference type="GO" id="GO:0006086">
    <property type="term" value="P:pyruvate decarboxylation to acetyl-CoA"/>
    <property type="evidence" value="ECO:0007669"/>
    <property type="project" value="InterPro"/>
</dbReference>
<feature type="domain" description="Peripheral subunit-binding (PSBD)" evidence="7">
    <location>
        <begin position="455"/>
        <end position="492"/>
    </location>
</feature>
<feature type="domain" description="Peripheral subunit-binding (PSBD)" evidence="7">
    <location>
        <begin position="391"/>
        <end position="428"/>
    </location>
</feature>
<dbReference type="FunFam" id="2.40.50.100:FF:000010">
    <property type="entry name" value="Acetyltransferase component of pyruvate dehydrogenase complex"/>
    <property type="match status" value="1"/>
</dbReference>
<dbReference type="AlphaFoldDB" id="M1V5V4"/>
<dbReference type="InterPro" id="IPR045257">
    <property type="entry name" value="E2/Pdx1"/>
</dbReference>
<dbReference type="Gene3D" id="2.40.50.100">
    <property type="match status" value="2"/>
</dbReference>
<feature type="compositionally biased region" description="Polar residues" evidence="5">
    <location>
        <begin position="496"/>
        <end position="505"/>
    </location>
</feature>
<dbReference type="InterPro" id="IPR004167">
    <property type="entry name" value="PSBD"/>
</dbReference>
<evidence type="ECO:0000313" key="8">
    <source>
        <dbReference type="EMBL" id="BAM81325.1"/>
    </source>
</evidence>
<dbReference type="InterPro" id="IPR001078">
    <property type="entry name" value="2-oxoacid_DH_actylTfrase"/>
</dbReference>
<dbReference type="GO" id="GO:0004742">
    <property type="term" value="F:dihydrolipoyllysine-residue acetyltransferase activity"/>
    <property type="evidence" value="ECO:0007669"/>
    <property type="project" value="TreeGrafter"/>
</dbReference>
<feature type="domain" description="Lipoyl-binding" evidence="6">
    <location>
        <begin position="80"/>
        <end position="155"/>
    </location>
</feature>
<name>M1V5V4_CYAM1</name>
<feature type="compositionally biased region" description="Low complexity" evidence="5">
    <location>
        <begin position="360"/>
        <end position="369"/>
    </location>
</feature>
<evidence type="ECO:0000256" key="5">
    <source>
        <dbReference type="SAM" id="MobiDB-lite"/>
    </source>
</evidence>
<reference evidence="8 9" key="2">
    <citation type="journal article" date="2007" name="BMC Biol.">
        <title>A 100%-complete sequence reveals unusually simple genomic features in the hot-spring red alga Cyanidioschyzon merolae.</title>
        <authorList>
            <person name="Nozaki H."/>
            <person name="Takano H."/>
            <person name="Misumi O."/>
            <person name="Terasawa K."/>
            <person name="Matsuzaki M."/>
            <person name="Maruyama S."/>
            <person name="Nishida K."/>
            <person name="Yagisawa F."/>
            <person name="Yoshida Y."/>
            <person name="Fujiwara T."/>
            <person name="Takio S."/>
            <person name="Tamura K."/>
            <person name="Chung S.J."/>
            <person name="Nakamura S."/>
            <person name="Kuroiwa H."/>
            <person name="Tanaka K."/>
            <person name="Sato N."/>
            <person name="Kuroiwa T."/>
        </authorList>
    </citation>
    <scope>NUCLEOTIDE SEQUENCE [LARGE SCALE GENOMIC DNA]</scope>
    <source>
        <strain evidence="8 9">10D</strain>
    </source>
</reference>
<dbReference type="OMA" id="RNMEATM"/>
<dbReference type="PROSITE" id="PS50968">
    <property type="entry name" value="BIOTINYL_LIPOYL"/>
    <property type="match status" value="2"/>
</dbReference>
<dbReference type="eggNOG" id="KOG0557">
    <property type="taxonomic scope" value="Eukaryota"/>
</dbReference>
<dbReference type="Gene3D" id="4.10.320.10">
    <property type="entry name" value="E3-binding domain"/>
    <property type="match status" value="2"/>
</dbReference>
<keyword evidence="4" id="KW-0808">Transferase</keyword>
<dbReference type="InterPro" id="IPR003016">
    <property type="entry name" value="2-oxoA_DH_lipoyl-BS"/>
</dbReference>
<evidence type="ECO:0000259" key="6">
    <source>
        <dbReference type="PROSITE" id="PS50968"/>
    </source>
</evidence>
<dbReference type="Pfam" id="PF00198">
    <property type="entry name" value="2-oxoacid_dh"/>
    <property type="match status" value="1"/>
</dbReference>
<dbReference type="OrthoDB" id="537444at2759"/>
<dbReference type="EC" id="2.3.1.-" evidence="4"/>
<dbReference type="InterPro" id="IPR036625">
    <property type="entry name" value="E3-bd_dom_sf"/>
</dbReference>
<dbReference type="SUPFAM" id="SSF47005">
    <property type="entry name" value="Peripheral subunit-binding domain of 2-oxo acid dehydrogenase complex"/>
    <property type="match status" value="2"/>
</dbReference>
<dbReference type="InterPro" id="IPR023213">
    <property type="entry name" value="CAT-like_dom_sf"/>
</dbReference>
<evidence type="ECO:0000313" key="9">
    <source>
        <dbReference type="Proteomes" id="UP000007014"/>
    </source>
</evidence>
<dbReference type="SUPFAM" id="SSF52777">
    <property type="entry name" value="CoA-dependent acyltransferases"/>
    <property type="match status" value="1"/>
</dbReference>
<keyword evidence="4" id="KW-0012">Acyltransferase</keyword>
<reference evidence="8 9" key="1">
    <citation type="journal article" date="2004" name="Nature">
        <title>Genome sequence of the ultrasmall unicellular red alga Cyanidioschyzon merolae 10D.</title>
        <authorList>
            <person name="Matsuzaki M."/>
            <person name="Misumi O."/>
            <person name="Shin-i T."/>
            <person name="Maruyama S."/>
            <person name="Takahara M."/>
            <person name="Miyagishima S."/>
            <person name="Mori T."/>
            <person name="Nishida K."/>
            <person name="Yagisawa F."/>
            <person name="Nishida K."/>
            <person name="Yoshida Y."/>
            <person name="Nishimura Y."/>
            <person name="Nakao S."/>
            <person name="Kobayashi T."/>
            <person name="Momoyama Y."/>
            <person name="Higashiyama T."/>
            <person name="Minoda A."/>
            <person name="Sano M."/>
            <person name="Nomoto H."/>
            <person name="Oishi K."/>
            <person name="Hayashi H."/>
            <person name="Ohta F."/>
            <person name="Nishizaka S."/>
            <person name="Haga S."/>
            <person name="Miura S."/>
            <person name="Morishita T."/>
            <person name="Kabeya Y."/>
            <person name="Terasawa K."/>
            <person name="Suzuki Y."/>
            <person name="Ishii Y."/>
            <person name="Asakawa S."/>
            <person name="Takano H."/>
            <person name="Ohta N."/>
            <person name="Kuroiwa H."/>
            <person name="Tanaka K."/>
            <person name="Shimizu N."/>
            <person name="Sugano S."/>
            <person name="Sato N."/>
            <person name="Nozaki H."/>
            <person name="Ogasawara N."/>
            <person name="Kohara Y."/>
            <person name="Kuroiwa T."/>
        </authorList>
    </citation>
    <scope>NUCLEOTIDE SEQUENCE [LARGE SCALE GENOMIC DNA]</scope>
    <source>
        <strain evidence="8 9">10D</strain>
    </source>
</reference>
<keyword evidence="3" id="KW-0809">Transit peptide</keyword>
<dbReference type="GeneID" id="16995467"/>
<evidence type="ECO:0000256" key="4">
    <source>
        <dbReference type="RuleBase" id="RU003423"/>
    </source>
</evidence>
<dbReference type="PROSITE" id="PS00189">
    <property type="entry name" value="LIPOYL"/>
    <property type="match status" value="2"/>
</dbReference>
<evidence type="ECO:0000256" key="2">
    <source>
        <dbReference type="ARBA" id="ARBA00022823"/>
    </source>
</evidence>
<dbReference type="EMBL" id="AP006496">
    <property type="protein sequence ID" value="BAM81325.1"/>
    <property type="molecule type" value="Genomic_DNA"/>
</dbReference>
<dbReference type="GO" id="GO:0045254">
    <property type="term" value="C:pyruvate dehydrogenase complex"/>
    <property type="evidence" value="ECO:0007669"/>
    <property type="project" value="InterPro"/>
</dbReference>
<evidence type="ECO:0000256" key="3">
    <source>
        <dbReference type="ARBA" id="ARBA00022946"/>
    </source>
</evidence>
<feature type="region of interest" description="Disordered" evidence="5">
    <location>
        <begin position="491"/>
        <end position="552"/>
    </location>
</feature>
<dbReference type="KEGG" id="cme:CYME_CMN233C"/>
<sequence>MVLDGAGHALSLAFVGGIPTSKRRAAVRPGSRPRGSPPFWSNFPCTWRWGSARMRLAPRQLGRSFLRMEVSPEVRERVQAHEVFMPALSSTMTEGKVVQWLKKVGDRIEKGDVILVVESDKADMDVEAFDEGYLAHILTKEGETAVVGATIGLIAKNVEDIEAIQACGLDCIVDGSGSRHDGTTAVEPGDAAPAPSTHQRESAAERSAAFGGRDAIVTAPAAAAPLVPKPAGTVEVFLPALSSTMTEGKIVEWTKNIGDEVKSGDVIMVVESDKADMDVESFETGFLAHIELEAGISAPVGAVAGYLARDKASVPLVQAWAKSAARELDQAPGESSAAVRSTAPGSESAPVTTPEHVAISTPTPTPTSTEIQEDDLAPGGESMTAPTGRVIASPYAKRLAKENKIDLRTLRGRGPGGRILAADVQAAMLARSAAQTPSVASEKPLQASAVSGRMIATPGAKKLAKSRGVDLAKVRGTGPYGRITEADVKRALGEASSDSQTSAPTASAEAAVTSERRSTGSDAGAETERKARRGASSADAAPATEKAALSGPVPMSTMQKAVVNNMNASLQVPVFRVSYSITTDAVDALLSKLKSKGVTMTTLLAKALGLTLRKHPLLNARFEEPYTIVYQPGANIAVAVALPDGGLITPVLRDCADTDIYELSRRWRSLVRLALEKKLKPEDYQSGTFSLSNLGMFGVSSFDAILPKGTGAILAVAASQPQVRLQSNGLIGVSKVMQVTITCDHRHIYGAQAAEFLRDLADLLEKRVEELLL</sequence>
<dbReference type="Pfam" id="PF02817">
    <property type="entry name" value="E3_binding"/>
    <property type="match status" value="2"/>
</dbReference>
<comment type="similarity">
    <text evidence="1 4">Belongs to the 2-oxoacid dehydrogenase family.</text>
</comment>
<dbReference type="PANTHER" id="PTHR23151">
    <property type="entry name" value="DIHYDROLIPOAMIDE ACETYL/SUCCINYL-TRANSFERASE-RELATED"/>
    <property type="match status" value="1"/>
</dbReference>
<comment type="cofactor">
    <cofactor evidence="4">
        <name>(R)-lipoate</name>
        <dbReference type="ChEBI" id="CHEBI:83088"/>
    </cofactor>
</comment>
<dbReference type="SUPFAM" id="SSF51230">
    <property type="entry name" value="Single hybrid motif"/>
    <property type="match status" value="2"/>
</dbReference>
<feature type="domain" description="Lipoyl-binding" evidence="6">
    <location>
        <begin position="233"/>
        <end position="311"/>
    </location>
</feature>
<dbReference type="InterPro" id="IPR011053">
    <property type="entry name" value="Single_hybrid_motif"/>
</dbReference>
<dbReference type="Pfam" id="PF00364">
    <property type="entry name" value="Biotin_lipoyl"/>
    <property type="match status" value="2"/>
</dbReference>
<dbReference type="PROSITE" id="PS51826">
    <property type="entry name" value="PSBD"/>
    <property type="match status" value="2"/>
</dbReference>